<dbReference type="GO" id="GO:0005886">
    <property type="term" value="C:plasma membrane"/>
    <property type="evidence" value="ECO:0007669"/>
    <property type="project" value="TreeGrafter"/>
</dbReference>
<accession>A0A1I4FN32</accession>
<dbReference type="RefSeq" id="WP_240958101.1">
    <property type="nucleotide sequence ID" value="NZ_FOSG01000014.1"/>
</dbReference>
<dbReference type="SUPFAM" id="SSF52540">
    <property type="entry name" value="P-loop containing nucleoside triphosphate hydrolases"/>
    <property type="match status" value="1"/>
</dbReference>
<dbReference type="InterPro" id="IPR003593">
    <property type="entry name" value="AAA+_ATPase"/>
</dbReference>
<sequence length="241" mass="25341">MKERTENMDPLLNMREITVELPRRVLLRGVNLSVRAGEAVAIVGPSGSGKTTLLNCAAGLVRPQSGTVVVAGRNIGETSDDETAGHRLSHIGMVFQFGELMPELSVVDNVALPALFAGYADARERAAELLSLVGLDGYGDRAPEELSGGETQRAAIARALVCEPALVLADEPTGSLDEENVRLVTGVLLDACRRRGAALVVATHDASVAASMDRSTRLRGGVLESLDLLPDALPADGGRRP</sequence>
<organism evidence="5 6">
    <name type="scientific">Streptomyces pini</name>
    <dbReference type="NCBI Taxonomy" id="1520580"/>
    <lineage>
        <taxon>Bacteria</taxon>
        <taxon>Bacillati</taxon>
        <taxon>Actinomycetota</taxon>
        <taxon>Actinomycetes</taxon>
        <taxon>Kitasatosporales</taxon>
        <taxon>Streptomycetaceae</taxon>
        <taxon>Streptomyces</taxon>
    </lineage>
</organism>
<reference evidence="6" key="1">
    <citation type="submission" date="2016-10" db="EMBL/GenBank/DDBJ databases">
        <authorList>
            <person name="Varghese N."/>
            <person name="Submissions S."/>
        </authorList>
    </citation>
    <scope>NUCLEOTIDE SEQUENCE [LARGE SCALE GENOMIC DNA]</scope>
    <source>
        <strain evidence="6">PL19</strain>
    </source>
</reference>
<dbReference type="Proteomes" id="UP000198928">
    <property type="component" value="Unassembled WGS sequence"/>
</dbReference>
<name>A0A1I4FN32_9ACTN</name>
<dbReference type="InterPro" id="IPR027417">
    <property type="entry name" value="P-loop_NTPase"/>
</dbReference>
<dbReference type="AlphaFoldDB" id="A0A1I4FN32"/>
<dbReference type="EMBL" id="FOSG01000014">
    <property type="protein sequence ID" value="SFL18347.1"/>
    <property type="molecule type" value="Genomic_DNA"/>
</dbReference>
<dbReference type="CDD" id="cd03255">
    <property type="entry name" value="ABC_MJ0796_LolCDE_FtsE"/>
    <property type="match status" value="1"/>
</dbReference>
<dbReference type="PANTHER" id="PTHR24220:SF685">
    <property type="entry name" value="ABC TRANSPORTER RELATED"/>
    <property type="match status" value="1"/>
</dbReference>
<feature type="domain" description="ABC transporter" evidence="4">
    <location>
        <begin position="12"/>
        <end position="241"/>
    </location>
</feature>
<dbReference type="PANTHER" id="PTHR24220">
    <property type="entry name" value="IMPORT ATP-BINDING PROTEIN"/>
    <property type="match status" value="1"/>
</dbReference>
<dbReference type="Pfam" id="PF00005">
    <property type="entry name" value="ABC_tran"/>
    <property type="match status" value="1"/>
</dbReference>
<keyword evidence="6" id="KW-1185">Reference proteome</keyword>
<dbReference type="InterPro" id="IPR003439">
    <property type="entry name" value="ABC_transporter-like_ATP-bd"/>
</dbReference>
<dbReference type="InterPro" id="IPR017911">
    <property type="entry name" value="MacB-like_ATP-bd"/>
</dbReference>
<dbReference type="GO" id="GO:0005524">
    <property type="term" value="F:ATP binding"/>
    <property type="evidence" value="ECO:0007669"/>
    <property type="project" value="UniProtKB-KW"/>
</dbReference>
<keyword evidence="3 5" id="KW-0067">ATP-binding</keyword>
<proteinExistence type="predicted"/>
<dbReference type="SMART" id="SM00382">
    <property type="entry name" value="AAA"/>
    <property type="match status" value="1"/>
</dbReference>
<protein>
    <submittedName>
        <fullName evidence="5">Putative ABC transport system ATP-binding protein</fullName>
    </submittedName>
</protein>
<evidence type="ECO:0000313" key="5">
    <source>
        <dbReference type="EMBL" id="SFL18347.1"/>
    </source>
</evidence>
<evidence type="ECO:0000256" key="3">
    <source>
        <dbReference type="ARBA" id="ARBA00022840"/>
    </source>
</evidence>
<keyword evidence="1" id="KW-0813">Transport</keyword>
<dbReference type="GO" id="GO:0016887">
    <property type="term" value="F:ATP hydrolysis activity"/>
    <property type="evidence" value="ECO:0007669"/>
    <property type="project" value="InterPro"/>
</dbReference>
<dbReference type="Gene3D" id="3.40.50.300">
    <property type="entry name" value="P-loop containing nucleotide triphosphate hydrolases"/>
    <property type="match status" value="1"/>
</dbReference>
<evidence type="ECO:0000259" key="4">
    <source>
        <dbReference type="PROSITE" id="PS50893"/>
    </source>
</evidence>
<dbReference type="GO" id="GO:0022857">
    <property type="term" value="F:transmembrane transporter activity"/>
    <property type="evidence" value="ECO:0007669"/>
    <property type="project" value="TreeGrafter"/>
</dbReference>
<keyword evidence="2" id="KW-0547">Nucleotide-binding</keyword>
<dbReference type="PROSITE" id="PS50893">
    <property type="entry name" value="ABC_TRANSPORTER_2"/>
    <property type="match status" value="1"/>
</dbReference>
<evidence type="ECO:0000256" key="1">
    <source>
        <dbReference type="ARBA" id="ARBA00022448"/>
    </source>
</evidence>
<dbReference type="InterPro" id="IPR015854">
    <property type="entry name" value="ABC_transpr_LolD-like"/>
</dbReference>
<evidence type="ECO:0000313" key="6">
    <source>
        <dbReference type="Proteomes" id="UP000198928"/>
    </source>
</evidence>
<evidence type="ECO:0000256" key="2">
    <source>
        <dbReference type="ARBA" id="ARBA00022741"/>
    </source>
</evidence>
<gene>
    <name evidence="5" type="ORF">SAMN05192584_11482</name>
</gene>